<dbReference type="InterPro" id="IPR034330">
    <property type="entry name" value="GST_Zeta_C"/>
</dbReference>
<evidence type="ECO:0000313" key="24">
    <source>
        <dbReference type="EMBL" id="CAF1303078.1"/>
    </source>
</evidence>
<dbReference type="GO" id="GO:0000151">
    <property type="term" value="C:ubiquitin ligase complex"/>
    <property type="evidence" value="ECO:0007669"/>
    <property type="project" value="TreeGrafter"/>
</dbReference>
<dbReference type="InterPro" id="IPR010987">
    <property type="entry name" value="Glutathione-S-Trfase_C-like"/>
</dbReference>
<dbReference type="PANTHER" id="PTHR21497:SF39">
    <property type="entry name" value="E3 UBIQUITIN-PROTEIN LIGASE UBR3"/>
    <property type="match status" value="1"/>
</dbReference>
<dbReference type="PROSITE" id="PS50405">
    <property type="entry name" value="GST_CTER"/>
    <property type="match status" value="1"/>
</dbReference>
<dbReference type="Pfam" id="PF18995">
    <property type="entry name" value="PRT6_C"/>
    <property type="match status" value="1"/>
</dbReference>
<dbReference type="EMBL" id="CAJNOH010001004">
    <property type="protein sequence ID" value="CAF1162143.1"/>
    <property type="molecule type" value="Genomic_DNA"/>
</dbReference>
<evidence type="ECO:0000256" key="17">
    <source>
        <dbReference type="RuleBase" id="RU366018"/>
    </source>
</evidence>
<comment type="catalytic activity">
    <reaction evidence="2">
        <text>4-maleylacetoacetate = 4-fumarylacetoacetate</text>
        <dbReference type="Rhea" id="RHEA:14817"/>
        <dbReference type="ChEBI" id="CHEBI:17105"/>
        <dbReference type="ChEBI" id="CHEBI:18034"/>
        <dbReference type="EC" id="5.2.1.2"/>
    </reaction>
</comment>
<dbReference type="FunFam" id="2.10.110.30:FF:000002">
    <property type="entry name" value="Putative e3 ubiquitin-protein ligase ubr3"/>
    <property type="match status" value="1"/>
</dbReference>
<evidence type="ECO:0000313" key="23">
    <source>
        <dbReference type="EMBL" id="CAF1162143.1"/>
    </source>
</evidence>
<evidence type="ECO:0000256" key="18">
    <source>
        <dbReference type="SAM" id="MobiDB-lite"/>
    </source>
</evidence>
<dbReference type="InterPro" id="IPR036249">
    <property type="entry name" value="Thioredoxin-like_sf"/>
</dbReference>
<feature type="domain" description="UBR-type" evidence="22">
    <location>
        <begin position="73"/>
        <end position="144"/>
    </location>
</feature>
<evidence type="ECO:0000256" key="9">
    <source>
        <dbReference type="ARBA" id="ARBA00022771"/>
    </source>
</evidence>
<dbReference type="InterPro" id="IPR013083">
    <property type="entry name" value="Znf_RING/FYVE/PHD"/>
</dbReference>
<keyword evidence="13" id="KW-0585">Phenylalanine catabolism</keyword>
<dbReference type="GO" id="GO:0016034">
    <property type="term" value="F:maleylacetoacetate isomerase activity"/>
    <property type="evidence" value="ECO:0007669"/>
    <property type="project" value="UniProtKB-EC"/>
</dbReference>
<proteinExistence type="inferred from homology"/>
<dbReference type="InterPro" id="IPR003126">
    <property type="entry name" value="Znf_UBR"/>
</dbReference>
<dbReference type="InterPro" id="IPR044046">
    <property type="entry name" value="E3_ligase_UBR-like_C"/>
</dbReference>
<dbReference type="CDD" id="cd03191">
    <property type="entry name" value="GST_C_Zeta"/>
    <property type="match status" value="1"/>
</dbReference>
<gene>
    <name evidence="24" type="ORF">JXQ802_LOCUS29612</name>
    <name evidence="23" type="ORF">PYM288_LOCUS22803</name>
</gene>
<dbReference type="Gene3D" id="3.30.40.10">
    <property type="entry name" value="Zinc/RING finger domain, C3HC4 (zinc finger)"/>
    <property type="match status" value="1"/>
</dbReference>
<dbReference type="GO" id="GO:0005737">
    <property type="term" value="C:cytoplasm"/>
    <property type="evidence" value="ECO:0007669"/>
    <property type="project" value="InterPro"/>
</dbReference>
<accession>A0A815DZ11</accession>
<evidence type="ECO:0000256" key="13">
    <source>
        <dbReference type="ARBA" id="ARBA00023232"/>
    </source>
</evidence>
<dbReference type="GO" id="GO:0071596">
    <property type="term" value="P:ubiquitin-dependent protein catabolic process via the N-end rule pathway"/>
    <property type="evidence" value="ECO:0007669"/>
    <property type="project" value="UniProtKB-UniRule"/>
</dbReference>
<feature type="region of interest" description="Disordered" evidence="18">
    <location>
        <begin position="987"/>
        <end position="1007"/>
    </location>
</feature>
<keyword evidence="25" id="KW-1185">Reference proteome</keyword>
<feature type="domain" description="GST C-terminal" evidence="21">
    <location>
        <begin position="1803"/>
        <end position="1923"/>
    </location>
</feature>
<dbReference type="Gene3D" id="3.40.30.10">
    <property type="entry name" value="Glutaredoxin"/>
    <property type="match status" value="1"/>
</dbReference>
<evidence type="ECO:0000256" key="5">
    <source>
        <dbReference type="ARBA" id="ARBA00004906"/>
    </source>
</evidence>
<dbReference type="Gene3D" id="2.10.110.30">
    <property type="match status" value="1"/>
</dbReference>
<dbReference type="SUPFAM" id="SSF57850">
    <property type="entry name" value="RING/U-box"/>
    <property type="match status" value="1"/>
</dbReference>
<keyword evidence="7 17" id="KW-0808">Transferase</keyword>
<dbReference type="FunFam" id="1.20.1050.10:FF:000010">
    <property type="entry name" value="Maleylacetoacetate isomerase isoform 1"/>
    <property type="match status" value="1"/>
</dbReference>
<keyword evidence="12" id="KW-0828">Tyrosine catabolism</keyword>
<dbReference type="UniPathway" id="UPA00143"/>
<comment type="cofactor">
    <cofactor evidence="3">
        <name>glutathione</name>
        <dbReference type="ChEBI" id="CHEBI:57925"/>
    </cofactor>
</comment>
<evidence type="ECO:0000256" key="14">
    <source>
        <dbReference type="ARBA" id="ARBA00046341"/>
    </source>
</evidence>
<comment type="pathway">
    <text evidence="5 17">Protein modification; protein ubiquitination.</text>
</comment>
<evidence type="ECO:0000256" key="10">
    <source>
        <dbReference type="ARBA" id="ARBA00022786"/>
    </source>
</evidence>
<dbReference type="PROSITE" id="PS51157">
    <property type="entry name" value="ZF_UBR"/>
    <property type="match status" value="1"/>
</dbReference>
<evidence type="ECO:0000259" key="21">
    <source>
        <dbReference type="PROSITE" id="PS50405"/>
    </source>
</evidence>
<dbReference type="GO" id="GO:0016567">
    <property type="term" value="P:protein ubiquitination"/>
    <property type="evidence" value="ECO:0007669"/>
    <property type="project" value="UniProtKB-UniRule"/>
</dbReference>
<evidence type="ECO:0000259" key="22">
    <source>
        <dbReference type="PROSITE" id="PS51157"/>
    </source>
</evidence>
<keyword evidence="10 17" id="KW-0833">Ubl conjugation pathway</keyword>
<keyword evidence="8 17" id="KW-0479">Metal-binding</keyword>
<dbReference type="GO" id="GO:0061630">
    <property type="term" value="F:ubiquitin protein ligase activity"/>
    <property type="evidence" value="ECO:0007669"/>
    <property type="project" value="UniProtKB-UniRule"/>
</dbReference>
<evidence type="ECO:0000256" key="4">
    <source>
        <dbReference type="ARBA" id="ARBA00004671"/>
    </source>
</evidence>
<dbReference type="CDD" id="cd19673">
    <property type="entry name" value="UBR-box_UBR3"/>
    <property type="match status" value="1"/>
</dbReference>
<keyword evidence="9 15" id="KW-0863">Zinc-finger</keyword>
<dbReference type="SMART" id="SM00396">
    <property type="entry name" value="ZnF_UBR1"/>
    <property type="match status" value="1"/>
</dbReference>
<dbReference type="InterPro" id="IPR001841">
    <property type="entry name" value="Znf_RING"/>
</dbReference>
<dbReference type="Pfam" id="PF13409">
    <property type="entry name" value="GST_N_2"/>
    <property type="match status" value="1"/>
</dbReference>
<evidence type="ECO:0000256" key="11">
    <source>
        <dbReference type="ARBA" id="ARBA00022833"/>
    </source>
</evidence>
<evidence type="ECO:0000256" key="2">
    <source>
        <dbReference type="ARBA" id="ARBA00001622"/>
    </source>
</evidence>
<evidence type="ECO:0000256" key="6">
    <source>
        <dbReference type="ARBA" id="ARBA00010007"/>
    </source>
</evidence>
<protein>
    <recommendedName>
        <fullName evidence="17">E3 ubiquitin-protein ligase</fullName>
        <ecNumber evidence="17">2.3.2.27</ecNumber>
    </recommendedName>
</protein>
<dbReference type="GO" id="GO:0008270">
    <property type="term" value="F:zinc ion binding"/>
    <property type="evidence" value="ECO:0007669"/>
    <property type="project" value="UniProtKB-UniRule"/>
</dbReference>
<feature type="domain" description="RING-type" evidence="19">
    <location>
        <begin position="1155"/>
        <end position="1212"/>
    </location>
</feature>
<keyword evidence="11 17" id="KW-0862">Zinc</keyword>
<comment type="pathway">
    <text evidence="4">Amino-acid degradation; L-phenylalanine degradation; acetoacetate and fumarate from L-phenylalanine: step 5/6.</text>
</comment>
<name>A0A815DZ11_9BILA</name>
<dbReference type="InterPro" id="IPR036282">
    <property type="entry name" value="Glutathione-S-Trfase_C_sf"/>
</dbReference>
<dbReference type="InterPro" id="IPR034333">
    <property type="entry name" value="GST_Zeta_N"/>
</dbReference>
<evidence type="ECO:0000256" key="15">
    <source>
        <dbReference type="PROSITE-ProRule" id="PRU00175"/>
    </source>
</evidence>
<dbReference type="Proteomes" id="UP000663870">
    <property type="component" value="Unassembled WGS sequence"/>
</dbReference>
<dbReference type="EMBL" id="CAJNOL010001165">
    <property type="protein sequence ID" value="CAF1303078.1"/>
    <property type="molecule type" value="Genomic_DNA"/>
</dbReference>
<dbReference type="InterPro" id="IPR005955">
    <property type="entry name" value="GST_Zeta"/>
</dbReference>
<evidence type="ECO:0000256" key="12">
    <source>
        <dbReference type="ARBA" id="ARBA00022878"/>
    </source>
</evidence>
<organism evidence="24 25">
    <name type="scientific">Rotaria sordida</name>
    <dbReference type="NCBI Taxonomy" id="392033"/>
    <lineage>
        <taxon>Eukaryota</taxon>
        <taxon>Metazoa</taxon>
        <taxon>Spiralia</taxon>
        <taxon>Gnathifera</taxon>
        <taxon>Rotifera</taxon>
        <taxon>Eurotatoria</taxon>
        <taxon>Bdelloidea</taxon>
        <taxon>Philodinida</taxon>
        <taxon>Philodinidae</taxon>
        <taxon>Rotaria</taxon>
    </lineage>
</organism>
<feature type="zinc finger region" description="UBR-type" evidence="16">
    <location>
        <begin position="73"/>
        <end position="144"/>
    </location>
</feature>
<dbReference type="PROSITE" id="PS50404">
    <property type="entry name" value="GST_NTER"/>
    <property type="match status" value="1"/>
</dbReference>
<dbReference type="Proteomes" id="UP000663854">
    <property type="component" value="Unassembled WGS sequence"/>
</dbReference>
<dbReference type="UniPathway" id="UPA00139">
    <property type="reaction ID" value="UER00340"/>
</dbReference>
<dbReference type="InterPro" id="IPR039164">
    <property type="entry name" value="UBR1-like"/>
</dbReference>
<dbReference type="PROSITE" id="PS50089">
    <property type="entry name" value="ZF_RING_2"/>
    <property type="match status" value="1"/>
</dbReference>
<dbReference type="Pfam" id="PF22960">
    <property type="entry name" value="WHD_UBR1"/>
    <property type="match status" value="1"/>
</dbReference>
<dbReference type="SUPFAM" id="SSF52833">
    <property type="entry name" value="Thioredoxin-like"/>
    <property type="match status" value="1"/>
</dbReference>
<comment type="catalytic activity">
    <reaction evidence="1 17">
        <text>S-ubiquitinyl-[E2 ubiquitin-conjugating enzyme]-L-cysteine + [acceptor protein]-L-lysine = [E2 ubiquitin-conjugating enzyme]-L-cysteine + N(6)-ubiquitinyl-[acceptor protein]-L-lysine.</text>
        <dbReference type="EC" id="2.3.2.27"/>
    </reaction>
</comment>
<comment type="similarity">
    <text evidence="6">Belongs to the GST superfamily. Zeta family.</text>
</comment>
<evidence type="ECO:0000259" key="19">
    <source>
        <dbReference type="PROSITE" id="PS50089"/>
    </source>
</evidence>
<dbReference type="PANTHER" id="PTHR21497">
    <property type="entry name" value="UBIQUITIN LIGASE E3 ALPHA-RELATED"/>
    <property type="match status" value="1"/>
</dbReference>
<feature type="compositionally biased region" description="Polar residues" evidence="18">
    <location>
        <begin position="990"/>
        <end position="1005"/>
    </location>
</feature>
<dbReference type="InterPro" id="IPR040079">
    <property type="entry name" value="Glutathione_S-Trfase"/>
</dbReference>
<comment type="caution">
    <text evidence="24">The sequence shown here is derived from an EMBL/GenBank/DDBJ whole genome shotgun (WGS) entry which is preliminary data.</text>
</comment>
<comment type="function">
    <text evidence="17">Ubiquitin ligase protein which is a component of the N-end rule pathway. Recognizes and binds to proteins bearing specific N-terminal residues that are destabilizing according to the N-end rule, leading to their ubiquitination and subsequent degradation.</text>
</comment>
<dbReference type="SFLD" id="SFLDG00358">
    <property type="entry name" value="Main_(cytGST)"/>
    <property type="match status" value="1"/>
</dbReference>
<reference evidence="24" key="1">
    <citation type="submission" date="2021-02" db="EMBL/GenBank/DDBJ databases">
        <authorList>
            <person name="Nowell W R."/>
        </authorList>
    </citation>
    <scope>NUCLEOTIDE SEQUENCE</scope>
</reference>
<evidence type="ECO:0000313" key="25">
    <source>
        <dbReference type="Proteomes" id="UP000663870"/>
    </source>
</evidence>
<dbReference type="CDD" id="cd03042">
    <property type="entry name" value="GST_N_Zeta"/>
    <property type="match status" value="1"/>
</dbReference>
<evidence type="ECO:0000256" key="7">
    <source>
        <dbReference type="ARBA" id="ARBA00022679"/>
    </source>
</evidence>
<dbReference type="SFLD" id="SFLDS00019">
    <property type="entry name" value="Glutathione_Transferase_(cytos"/>
    <property type="match status" value="1"/>
</dbReference>
<dbReference type="NCBIfam" id="TIGR01262">
    <property type="entry name" value="maiA"/>
    <property type="match status" value="1"/>
</dbReference>
<sequence length="1933" mass="223239">MDTADSTYLTPEELETGLVNGTIDKLELEKLLTNNIHENENIDTLVHFFQQYIPGNRTMDEFIEKIRQYNSAQICGLVWNAQVIAYRCKTCSISPCMSICAQCFQNGNHEGHNYNMFKSQAGGACDCGDSSVMHEFGFCRFHGENRPKTQMVPRELICCAELLIPHLLKVFIRALRMSTVSGDIVTEQKLLEILNQLSNGGSAIQLYITNALSDRNLYEEFTTDLSMIRLYHYEYLTGEYSTLPVTFFVESLMNDSTSNSLIPFDTSLHTMLDEIMMWCVTANLPEDLVRFLLSLLPDFNFKLLFTETFLRFYGVIAQSLIDESLVETSEIPSRLVHISVQLFSSNIIAEYAMEKCHLIEVIISCIWHMFIPSTEHDRQDDDVDDDENILKAHPLALAVSDSTTGMVIDVEHRLIVKNVYWPLLSDFVNILSQEKIAFTIMENQKYINLWLRFLTLFQGMNINERILTQHIEYEPQAYMYAFTIELEISAAAMWCFVGHLKPNYPSEKLICVIKQIIDSINDWMQSLNFDINRMDDWKLTFHLPLHRYLSVFAYNTIYQYNIDPSLFLPVDNEKSLLNLMFYPLRTICGYYEVLSNIWLRNGQQVTIQAKTYAKSAFSSSMHDADLFLLQLLSCYIEPNIFVESLLRRFHVYSWLFPSVTTSSLDSTQLIAMLESVLIALCAIVGFQPNIAFRETKQIRAEIITTLAVADRLYSEVEENVPDPSPLSANRKEIEIILEQVSDFQTPSVELLGHLQQGKYTIKGELFKTEYDPLHVIMRCTKRAHFQNSLERFTNYIKHEGLFKSDYPIWPPFRIPTYYHSQMSNVQRILRSGVLHNFLFLCLNAYLNDKTITENILYFTIYLLELSLLNGEDTSPMAVDENSEDIVAFKTNNIFTNIRTRIFMSHNPLKNETEAESIITLLLKILHKQRSNDFFNIINNISLQQKINNPKDMSRIGDAYYFISNIFSLSSQMNEQCRITIKQEIEKFKTQHQQQQPTNTKTSELTAEQKRQRAKNRQLKLLAEIAESQKKFISQQNPDETSMSVGTPPSFNNEHLSTEQTITTATASNITTHTENSIDYECCVCRIAKSDSQSPIGLIGTSCLSLLPSLEFAQLDEYEQNILSYNSNKITLETYLNITKQSLTHISGHSYIANYCQNDHHLRSLLIQSCGHSIHVDCLSSYLKALHPNQEAAEVSVNNLLPPNTNFRCPLCRQTANALIPLFDYNDYLNIEDNKQNLTSIERLHQSMINPLRPNLKRSSDESCLLAFLSGLAAKCVSTEQLSANIPMVLPNHQSMKQRAAEFDCGTLRAQLVHEQLFYESVNKIDQKNIRKSFYKILHDLHHLGYPFHHQHLWQELTGLQCPSTTIDVFDAHQPLAPILVRDSITMLLQLLMSAPINLTSDEFDIIVQVVFNIEFFKSLISIVTEQSIENKDLTDLNDYMDLTKKYIKDITTDDEQIINRKPIDNLFQNQLMNNCLEFLKITSLIKYRLYTKEMPWITGEQPSALALANFLNLKLNLNGLAMPQWYCNEPVVLVTNWLQDFQISTQHHRSAMKILCLKRPYFYPPIFIDLPAKYDDLFHVHNEYRCEHCKKVSSNTLLCLICGELHLKRWYPVCCIYQRQRYTQHLAKCGHPAAIMLDIQTTLIAICLTDTYAYWHSLYLDQHGEEDPKLKQVLIRGKTLYLNLNRLAVLRTLWLTATFDYQIQNWLSYMSLMISHFDPILYSYYRSSCSHRVRIALNLKNIIYQIQPVDLLKGEASTDEYKKINPKGEIPVLLIDGKKLTQSLPIIEYLDETHKTPRLLPDNPYQRYQARMISEIIASGIQPLQNLSVLKRVGDEKKVEWTRHYIKIGLDAVEKALEESAGEYCVGNQLSIADCCLIPQLYHARRWKIDITKYPFITSIEERLNTIEAFIAAHPNQQPDCPEKEKSIKNKIN</sequence>
<evidence type="ECO:0000256" key="8">
    <source>
        <dbReference type="ARBA" id="ARBA00022723"/>
    </source>
</evidence>
<dbReference type="Pfam" id="PF02207">
    <property type="entry name" value="zf-UBR"/>
    <property type="match status" value="1"/>
</dbReference>
<dbReference type="SUPFAM" id="SSF47616">
    <property type="entry name" value="GST C-terminal domain-like"/>
    <property type="match status" value="1"/>
</dbReference>
<dbReference type="GO" id="GO:0006559">
    <property type="term" value="P:L-phenylalanine catabolic process"/>
    <property type="evidence" value="ECO:0007669"/>
    <property type="project" value="UniProtKB-UniPathway"/>
</dbReference>
<evidence type="ECO:0000256" key="3">
    <source>
        <dbReference type="ARBA" id="ARBA00001955"/>
    </source>
</evidence>
<dbReference type="GO" id="GO:0006572">
    <property type="term" value="P:L-tyrosine catabolic process"/>
    <property type="evidence" value="ECO:0007669"/>
    <property type="project" value="UniProtKB-KW"/>
</dbReference>
<dbReference type="InterPro" id="IPR004045">
    <property type="entry name" value="Glutathione_S-Trfase_N"/>
</dbReference>
<evidence type="ECO:0000259" key="20">
    <source>
        <dbReference type="PROSITE" id="PS50404"/>
    </source>
</evidence>
<comment type="similarity">
    <text evidence="14 17">Belongs to the E3 ubiquitin-protein ligase UBR1-like family.</text>
</comment>
<evidence type="ECO:0000256" key="16">
    <source>
        <dbReference type="PROSITE-ProRule" id="PRU00508"/>
    </source>
</evidence>
<feature type="domain" description="GST N-terminal" evidence="20">
    <location>
        <begin position="1717"/>
        <end position="1798"/>
    </location>
</feature>
<dbReference type="InterPro" id="IPR055194">
    <property type="entry name" value="UBR1-like_WH"/>
</dbReference>
<dbReference type="Gene3D" id="1.20.1050.10">
    <property type="match status" value="1"/>
</dbReference>
<evidence type="ECO:0000256" key="1">
    <source>
        <dbReference type="ARBA" id="ARBA00000900"/>
    </source>
</evidence>
<dbReference type="EC" id="2.3.2.27" evidence="17"/>